<dbReference type="Proteomes" id="UP001075354">
    <property type="component" value="Chromosome 2"/>
</dbReference>
<reference evidence="2" key="1">
    <citation type="submission" date="2022-12" db="EMBL/GenBank/DDBJ databases">
        <title>Chromosome-level genome assembly of the bean flower thrips Megalurothrips usitatus.</title>
        <authorList>
            <person name="Ma L."/>
            <person name="Liu Q."/>
            <person name="Li H."/>
            <person name="Cai W."/>
        </authorList>
    </citation>
    <scope>NUCLEOTIDE SEQUENCE</scope>
    <source>
        <strain evidence="2">Cailab_2022a</strain>
    </source>
</reference>
<evidence type="ECO:0000313" key="2">
    <source>
        <dbReference type="EMBL" id="KAJ1530709.1"/>
    </source>
</evidence>
<feature type="transmembrane region" description="Helical" evidence="1">
    <location>
        <begin position="216"/>
        <end position="235"/>
    </location>
</feature>
<sequence length="249" mass="27596">MFSGKLMSKSLGAVEKGMWVDFVENNEKAKRIGYGRLNNKDWDDWHDTSKKSWSSVITSAFSEALMLFAVSPFDLPGRIVRSLVPPILHRFRIIHVDLLGPSLAVLILICMLVLGQAEKGNVLGAERLILLYCVLLPIVTHFALRCSQAAITFMQLLTLIGYSLYGPVFTLSVSLIIDRERSNAIFFLCLAVFGGLSTLRVVLVLLASLRVPAARLLICASVAVIQLLFVVWLHFTYLHPSFVFGKGSA</sequence>
<gene>
    <name evidence="2" type="ORF">ONE63_005571</name>
</gene>
<evidence type="ECO:0008006" key="4">
    <source>
        <dbReference type="Google" id="ProtNLM"/>
    </source>
</evidence>
<feature type="transmembrane region" description="Helical" evidence="1">
    <location>
        <begin position="156"/>
        <end position="177"/>
    </location>
</feature>
<name>A0AAV7XVX1_9NEOP</name>
<evidence type="ECO:0000313" key="3">
    <source>
        <dbReference type="Proteomes" id="UP001075354"/>
    </source>
</evidence>
<keyword evidence="3" id="KW-1185">Reference proteome</keyword>
<comment type="caution">
    <text evidence="2">The sequence shown here is derived from an EMBL/GenBank/DDBJ whole genome shotgun (WGS) entry which is preliminary data.</text>
</comment>
<keyword evidence="1" id="KW-0472">Membrane</keyword>
<dbReference type="AlphaFoldDB" id="A0AAV7XVX1"/>
<feature type="transmembrane region" description="Helical" evidence="1">
    <location>
        <begin position="94"/>
        <end position="115"/>
    </location>
</feature>
<keyword evidence="1" id="KW-1133">Transmembrane helix</keyword>
<feature type="transmembrane region" description="Helical" evidence="1">
    <location>
        <begin position="183"/>
        <end position="209"/>
    </location>
</feature>
<feature type="transmembrane region" description="Helical" evidence="1">
    <location>
        <begin position="127"/>
        <end position="144"/>
    </location>
</feature>
<dbReference type="EMBL" id="JAPTSV010000002">
    <property type="protein sequence ID" value="KAJ1530709.1"/>
    <property type="molecule type" value="Genomic_DNA"/>
</dbReference>
<protein>
    <recommendedName>
        <fullName evidence="4">Protein YIPF3</fullName>
    </recommendedName>
</protein>
<organism evidence="2 3">
    <name type="scientific">Megalurothrips usitatus</name>
    <name type="common">bean blossom thrips</name>
    <dbReference type="NCBI Taxonomy" id="439358"/>
    <lineage>
        <taxon>Eukaryota</taxon>
        <taxon>Metazoa</taxon>
        <taxon>Ecdysozoa</taxon>
        <taxon>Arthropoda</taxon>
        <taxon>Hexapoda</taxon>
        <taxon>Insecta</taxon>
        <taxon>Pterygota</taxon>
        <taxon>Neoptera</taxon>
        <taxon>Paraneoptera</taxon>
        <taxon>Thysanoptera</taxon>
        <taxon>Terebrantia</taxon>
        <taxon>Thripoidea</taxon>
        <taxon>Thripidae</taxon>
        <taxon>Megalurothrips</taxon>
    </lineage>
</organism>
<accession>A0AAV7XVX1</accession>
<evidence type="ECO:0000256" key="1">
    <source>
        <dbReference type="SAM" id="Phobius"/>
    </source>
</evidence>
<keyword evidence="1" id="KW-0812">Transmembrane</keyword>
<proteinExistence type="predicted"/>